<protein>
    <submittedName>
        <fullName evidence="1">Diaminopimelate epimerase</fullName>
        <ecNumber evidence="1">5.1.1.7</ecNumber>
    </submittedName>
</protein>
<dbReference type="Gene3D" id="3.10.310.10">
    <property type="entry name" value="Diaminopimelate Epimerase, Chain A, domain 1"/>
    <property type="match status" value="1"/>
</dbReference>
<accession>A0A3B0SKX4</accession>
<dbReference type="AlphaFoldDB" id="A0A3B0SKX4"/>
<gene>
    <name evidence="1" type="ORF">MNBD_ACTINO01-893</name>
</gene>
<dbReference type="SUPFAM" id="SSF54506">
    <property type="entry name" value="Diaminopimelate epimerase-like"/>
    <property type="match status" value="1"/>
</dbReference>
<reference evidence="1" key="1">
    <citation type="submission" date="2018-06" db="EMBL/GenBank/DDBJ databases">
        <authorList>
            <person name="Zhirakovskaya E."/>
        </authorList>
    </citation>
    <scope>NUCLEOTIDE SEQUENCE</scope>
</reference>
<organism evidence="1">
    <name type="scientific">hydrothermal vent metagenome</name>
    <dbReference type="NCBI Taxonomy" id="652676"/>
    <lineage>
        <taxon>unclassified sequences</taxon>
        <taxon>metagenomes</taxon>
        <taxon>ecological metagenomes</taxon>
    </lineage>
</organism>
<sequence>MEFVKVEALGNDFIVVDGPFVPDPDDVVRWCARRCGVGADGVLVIEPIDA</sequence>
<name>A0A3B0SKX4_9ZZZZ</name>
<dbReference type="EMBL" id="UOEI01000345">
    <property type="protein sequence ID" value="VAW02932.1"/>
    <property type="molecule type" value="Genomic_DNA"/>
</dbReference>
<evidence type="ECO:0000313" key="1">
    <source>
        <dbReference type="EMBL" id="VAW02932.1"/>
    </source>
</evidence>
<dbReference type="GO" id="GO:0008837">
    <property type="term" value="F:diaminopimelate epimerase activity"/>
    <property type="evidence" value="ECO:0007669"/>
    <property type="project" value="UniProtKB-EC"/>
</dbReference>
<keyword evidence="1" id="KW-0413">Isomerase</keyword>
<feature type="non-terminal residue" evidence="1">
    <location>
        <position position="50"/>
    </location>
</feature>
<proteinExistence type="predicted"/>
<dbReference type="EC" id="5.1.1.7" evidence="1"/>